<dbReference type="SUPFAM" id="SSF56645">
    <property type="entry name" value="Acyl-CoA dehydrogenase NM domain-like"/>
    <property type="match status" value="1"/>
</dbReference>
<accession>A0A1Y6CBE6</accession>
<evidence type="ECO:0000256" key="4">
    <source>
        <dbReference type="ARBA" id="ARBA00022827"/>
    </source>
</evidence>
<dbReference type="PANTHER" id="PTHR43884">
    <property type="entry name" value="ACYL-COA DEHYDROGENASE"/>
    <property type="match status" value="1"/>
</dbReference>
<keyword evidence="13" id="KW-1185">Reference proteome</keyword>
<dbReference type="PIRSF" id="PIRSF016578">
    <property type="entry name" value="HsaA"/>
    <property type="match status" value="1"/>
</dbReference>
<dbReference type="SUPFAM" id="SSF47203">
    <property type="entry name" value="Acyl-CoA dehydrogenase C-terminal domain-like"/>
    <property type="match status" value="1"/>
</dbReference>
<dbReference type="EC" id="1.3.8.11" evidence="6"/>
<dbReference type="InterPro" id="IPR046373">
    <property type="entry name" value="Acyl-CoA_Oxase/DH_mid-dom_sf"/>
</dbReference>
<evidence type="ECO:0000259" key="9">
    <source>
        <dbReference type="Pfam" id="PF00441"/>
    </source>
</evidence>
<dbReference type="InterPro" id="IPR006089">
    <property type="entry name" value="Acyl-CoA_DH_CS"/>
</dbReference>
<dbReference type="InterPro" id="IPR036250">
    <property type="entry name" value="AcylCo_DH-like_C"/>
</dbReference>
<keyword evidence="5 8" id="KW-0560">Oxidoreductase</keyword>
<dbReference type="Proteomes" id="UP000192907">
    <property type="component" value="Unassembled WGS sequence"/>
</dbReference>
<comment type="cofactor">
    <cofactor evidence="1 8">
        <name>FAD</name>
        <dbReference type="ChEBI" id="CHEBI:57692"/>
    </cofactor>
</comment>
<evidence type="ECO:0000256" key="8">
    <source>
        <dbReference type="RuleBase" id="RU362125"/>
    </source>
</evidence>
<feature type="domain" description="Acyl-CoA oxidase/dehydrogenase middle" evidence="10">
    <location>
        <begin position="124"/>
        <end position="224"/>
    </location>
</feature>
<dbReference type="GO" id="GO:0050660">
    <property type="term" value="F:flavin adenine dinucleotide binding"/>
    <property type="evidence" value="ECO:0007669"/>
    <property type="project" value="InterPro"/>
</dbReference>
<evidence type="ECO:0000259" key="10">
    <source>
        <dbReference type="Pfam" id="PF02770"/>
    </source>
</evidence>
<dbReference type="FunFam" id="2.40.110.10:FF:000009">
    <property type="entry name" value="Acyl-CoA dehydrogenase"/>
    <property type="match status" value="1"/>
</dbReference>
<evidence type="ECO:0000256" key="6">
    <source>
        <dbReference type="ARBA" id="ARBA00066361"/>
    </source>
</evidence>
<dbReference type="InterPro" id="IPR009100">
    <property type="entry name" value="AcylCoA_DH/oxidase_NM_dom_sf"/>
</dbReference>
<evidence type="ECO:0000256" key="1">
    <source>
        <dbReference type="ARBA" id="ARBA00001974"/>
    </source>
</evidence>
<reference evidence="13" key="1">
    <citation type="submission" date="2017-04" db="EMBL/GenBank/DDBJ databases">
        <authorList>
            <person name="Varghese N."/>
            <person name="Submissions S."/>
        </authorList>
    </citation>
    <scope>NUCLEOTIDE SEQUENCE [LARGE SCALE GENOMIC DNA]</scope>
    <source>
        <strain evidence="13">RKEM611</strain>
    </source>
</reference>
<organism evidence="12 13">
    <name type="scientific">Pseudobacteriovorax antillogorgiicola</name>
    <dbReference type="NCBI Taxonomy" id="1513793"/>
    <lineage>
        <taxon>Bacteria</taxon>
        <taxon>Pseudomonadati</taxon>
        <taxon>Bdellovibrionota</taxon>
        <taxon>Oligoflexia</taxon>
        <taxon>Oligoflexales</taxon>
        <taxon>Pseudobacteriovoracaceae</taxon>
        <taxon>Pseudobacteriovorax</taxon>
    </lineage>
</organism>
<evidence type="ECO:0000313" key="13">
    <source>
        <dbReference type="Proteomes" id="UP000192907"/>
    </source>
</evidence>
<keyword evidence="4 8" id="KW-0274">FAD</keyword>
<dbReference type="Gene3D" id="1.20.140.10">
    <property type="entry name" value="Butyryl-CoA Dehydrogenase, subunit A, domain 3"/>
    <property type="match status" value="1"/>
</dbReference>
<dbReference type="PROSITE" id="PS00073">
    <property type="entry name" value="ACYL_COA_DH_2"/>
    <property type="match status" value="1"/>
</dbReference>
<name>A0A1Y6CBE6_9BACT</name>
<gene>
    <name evidence="12" type="ORF">SAMN06296036_11422</name>
</gene>
<evidence type="ECO:0000259" key="11">
    <source>
        <dbReference type="Pfam" id="PF02771"/>
    </source>
</evidence>
<dbReference type="STRING" id="1513793.SAMN06296036_11422"/>
<dbReference type="AlphaFoldDB" id="A0A1Y6CBE6"/>
<dbReference type="EMBL" id="FWZT01000014">
    <property type="protein sequence ID" value="SMF46105.1"/>
    <property type="molecule type" value="Genomic_DNA"/>
</dbReference>
<dbReference type="FunFam" id="1.10.540.10:FF:000002">
    <property type="entry name" value="Acyl-CoA dehydrogenase FadE19"/>
    <property type="match status" value="1"/>
</dbReference>
<comment type="similarity">
    <text evidence="2 8">Belongs to the acyl-CoA dehydrogenase family.</text>
</comment>
<dbReference type="InterPro" id="IPR013786">
    <property type="entry name" value="AcylCoA_DH/ox_N"/>
</dbReference>
<proteinExistence type="inferred from homology"/>
<dbReference type="Pfam" id="PF02770">
    <property type="entry name" value="Acyl-CoA_dh_M"/>
    <property type="match status" value="1"/>
</dbReference>
<dbReference type="Gene3D" id="1.10.540.10">
    <property type="entry name" value="Acyl-CoA dehydrogenase/oxidase, N-terminal domain"/>
    <property type="match status" value="1"/>
</dbReference>
<dbReference type="FunFam" id="1.20.140.10:FF:000001">
    <property type="entry name" value="Acyl-CoA dehydrogenase"/>
    <property type="match status" value="1"/>
</dbReference>
<dbReference type="InterPro" id="IPR009075">
    <property type="entry name" value="AcylCo_DH/oxidase_C"/>
</dbReference>
<dbReference type="Pfam" id="PF02771">
    <property type="entry name" value="Acyl-CoA_dh_N"/>
    <property type="match status" value="1"/>
</dbReference>
<sequence>MSYSFADSEEIKMLRESVRDFAEKEIAPKAHDLDENEEFSVELTKKMGELGLFGTVIPAEYGGQGMDYIQYVVAVEELARVDGSHAATIAAHNSLGAAPLYYYGNEEQKKEYLPSLCDGNGLWAFGLTEADAGSDAQASKTKAEYDAANDEWVINGSKIWITNSASELTKGITVQAITGKRDNGKNELSCFIVPADAKGLTRKVMHGKMMWRASNTGELYFDNVRVPNSAMLGNKGEGFKQMMETLDNGRLSIGAMGLGLAKGALDLTIKYANERQTFGKPIAKHQAVAFKLAEMATRIEAAEGLLYKAAWLKQEGRDFQKHAAMAKLYCSEVAEYCAREGQQTFGGYGLMKEYPIERHYRDAALLRIGEGTSEIQRLVISRYIGC</sequence>
<dbReference type="Pfam" id="PF00441">
    <property type="entry name" value="Acyl-CoA_dh_1"/>
    <property type="match status" value="1"/>
</dbReference>
<dbReference type="InterPro" id="IPR006091">
    <property type="entry name" value="Acyl-CoA_Oxase/DH_mid-dom"/>
</dbReference>
<evidence type="ECO:0000256" key="5">
    <source>
        <dbReference type="ARBA" id="ARBA00023002"/>
    </source>
</evidence>
<dbReference type="PANTHER" id="PTHR43884:SF12">
    <property type="entry name" value="ISOVALERYL-COA DEHYDROGENASE, MITOCHONDRIAL-RELATED"/>
    <property type="match status" value="1"/>
</dbReference>
<dbReference type="PROSITE" id="PS00072">
    <property type="entry name" value="ACYL_COA_DH_1"/>
    <property type="match status" value="1"/>
</dbReference>
<dbReference type="OrthoDB" id="5288309at2"/>
<dbReference type="InterPro" id="IPR037069">
    <property type="entry name" value="AcylCoA_DH/ox_N_sf"/>
</dbReference>
<feature type="domain" description="Acyl-CoA dehydrogenase/oxidase N-terminal" evidence="11">
    <location>
        <begin position="8"/>
        <end position="119"/>
    </location>
</feature>
<evidence type="ECO:0000256" key="7">
    <source>
        <dbReference type="ARBA" id="ARBA00067292"/>
    </source>
</evidence>
<feature type="domain" description="Acyl-CoA dehydrogenase/oxidase C-terminal" evidence="9">
    <location>
        <begin position="236"/>
        <end position="383"/>
    </location>
</feature>
<dbReference type="GO" id="GO:0003995">
    <property type="term" value="F:acyl-CoA dehydrogenase activity"/>
    <property type="evidence" value="ECO:0007669"/>
    <property type="project" value="InterPro"/>
</dbReference>
<keyword evidence="3 8" id="KW-0285">Flavoprotein</keyword>
<evidence type="ECO:0000256" key="3">
    <source>
        <dbReference type="ARBA" id="ARBA00022630"/>
    </source>
</evidence>
<protein>
    <recommendedName>
        <fullName evidence="7">Cyclohexane-1-carbonyl-CoA dehydrogenase</fullName>
        <ecNumber evidence="6">1.3.8.11</ecNumber>
    </recommendedName>
</protein>
<dbReference type="RefSeq" id="WP_132321565.1">
    <property type="nucleotide sequence ID" value="NZ_FWZT01000014.1"/>
</dbReference>
<evidence type="ECO:0000256" key="2">
    <source>
        <dbReference type="ARBA" id="ARBA00009347"/>
    </source>
</evidence>
<evidence type="ECO:0000313" key="12">
    <source>
        <dbReference type="EMBL" id="SMF46105.1"/>
    </source>
</evidence>
<dbReference type="Gene3D" id="2.40.110.10">
    <property type="entry name" value="Butyryl-CoA Dehydrogenase, subunit A, domain 2"/>
    <property type="match status" value="1"/>
</dbReference>